<dbReference type="KEGG" id="aup:AsAng_0053420"/>
<dbReference type="AlphaFoldDB" id="A0A916DX05"/>
<accession>A0A916DX05</accession>
<name>A0A916DX05_9BACT</name>
<protein>
    <submittedName>
        <fullName evidence="1">Uncharacterized protein</fullName>
    </submittedName>
</protein>
<organism evidence="1 2">
    <name type="scientific">Aureispira anguillae</name>
    <dbReference type="NCBI Taxonomy" id="2864201"/>
    <lineage>
        <taxon>Bacteria</taxon>
        <taxon>Pseudomonadati</taxon>
        <taxon>Bacteroidota</taxon>
        <taxon>Saprospiria</taxon>
        <taxon>Saprospirales</taxon>
        <taxon>Saprospiraceae</taxon>
        <taxon>Aureispira</taxon>
    </lineage>
</organism>
<reference evidence="1" key="1">
    <citation type="submission" date="2022-09" db="EMBL/GenBank/DDBJ databases">
        <title>Aureispira anguillicida sp. nov., isolated from Leptocephalus of Japanese eel Anguilla japonica.</title>
        <authorList>
            <person name="Yuasa K."/>
            <person name="Mekata T."/>
            <person name="Ikunari K."/>
        </authorList>
    </citation>
    <scope>NUCLEOTIDE SEQUENCE</scope>
    <source>
        <strain evidence="1">EL160426</strain>
    </source>
</reference>
<evidence type="ECO:0000313" key="1">
    <source>
        <dbReference type="EMBL" id="BDS14561.1"/>
    </source>
</evidence>
<dbReference type="Proteomes" id="UP001060919">
    <property type="component" value="Chromosome"/>
</dbReference>
<evidence type="ECO:0000313" key="2">
    <source>
        <dbReference type="Proteomes" id="UP001060919"/>
    </source>
</evidence>
<sequence>MFSRYYAKNALLEHCCIPIKHFFILGVILKYRMNALIGFTLYKSSFRTPNYCLY</sequence>
<proteinExistence type="predicted"/>
<dbReference type="EMBL" id="AP026867">
    <property type="protein sequence ID" value="BDS14561.1"/>
    <property type="molecule type" value="Genomic_DNA"/>
</dbReference>
<keyword evidence="2" id="KW-1185">Reference proteome</keyword>
<gene>
    <name evidence="1" type="ORF">AsAng_0053420</name>
</gene>